<evidence type="ECO:0000313" key="4">
    <source>
        <dbReference type="Proteomes" id="UP001642487"/>
    </source>
</evidence>
<feature type="coiled-coil region" evidence="1">
    <location>
        <begin position="34"/>
        <end position="68"/>
    </location>
</feature>
<feature type="compositionally biased region" description="Basic and acidic residues" evidence="2">
    <location>
        <begin position="133"/>
        <end position="144"/>
    </location>
</feature>
<evidence type="ECO:0000256" key="1">
    <source>
        <dbReference type="SAM" id="Coils"/>
    </source>
</evidence>
<dbReference type="Proteomes" id="UP001642487">
    <property type="component" value="Chromosome 11"/>
</dbReference>
<protein>
    <submittedName>
        <fullName evidence="3">Uncharacterized protein</fullName>
    </submittedName>
</protein>
<gene>
    <name evidence="3" type="ORF">CITCOLO1_LOCUS5437</name>
</gene>
<keyword evidence="1" id="KW-0175">Coiled coil</keyword>
<keyword evidence="4" id="KW-1185">Reference proteome</keyword>
<evidence type="ECO:0000256" key="2">
    <source>
        <dbReference type="SAM" id="MobiDB-lite"/>
    </source>
</evidence>
<proteinExistence type="predicted"/>
<dbReference type="EMBL" id="OZ021745">
    <property type="protein sequence ID" value="CAK9313705.1"/>
    <property type="molecule type" value="Genomic_DNA"/>
</dbReference>
<reference evidence="3 4" key="1">
    <citation type="submission" date="2024-03" db="EMBL/GenBank/DDBJ databases">
        <authorList>
            <person name="Gkanogiannis A."/>
            <person name="Becerra Lopez-Lavalle L."/>
        </authorList>
    </citation>
    <scope>NUCLEOTIDE SEQUENCE [LARGE SCALE GENOMIC DNA]</scope>
</reference>
<sequence>MVEMVMTYEVRLLSVEGTLGDFIVQTGKQLDDIITKLDELLAKLSFSIEALKEELELTNSKVALMKEDIAESSNKGGSISKAQTKLRRQTVKDLPFAIAAADALLDFKTTTSTTSPEKMQKERGRGTHHKSWSKCEVDRSDKGKEKATTSLSNIATSYARDRIGARSYQINNVEVFAMLDTRATNNFIATRVKTRLGLTVTKSDGRLKTVNAEAHPIEGATTTLLEFDSWRS</sequence>
<feature type="region of interest" description="Disordered" evidence="2">
    <location>
        <begin position="111"/>
        <end position="144"/>
    </location>
</feature>
<organism evidence="3 4">
    <name type="scientific">Citrullus colocynthis</name>
    <name type="common">colocynth</name>
    <dbReference type="NCBI Taxonomy" id="252529"/>
    <lineage>
        <taxon>Eukaryota</taxon>
        <taxon>Viridiplantae</taxon>
        <taxon>Streptophyta</taxon>
        <taxon>Embryophyta</taxon>
        <taxon>Tracheophyta</taxon>
        <taxon>Spermatophyta</taxon>
        <taxon>Magnoliopsida</taxon>
        <taxon>eudicotyledons</taxon>
        <taxon>Gunneridae</taxon>
        <taxon>Pentapetalae</taxon>
        <taxon>rosids</taxon>
        <taxon>fabids</taxon>
        <taxon>Cucurbitales</taxon>
        <taxon>Cucurbitaceae</taxon>
        <taxon>Benincaseae</taxon>
        <taxon>Citrullus</taxon>
    </lineage>
</organism>
<evidence type="ECO:0000313" key="3">
    <source>
        <dbReference type="EMBL" id="CAK9313705.1"/>
    </source>
</evidence>
<name>A0ABP0Y1V5_9ROSI</name>
<accession>A0ABP0Y1V5</accession>